<dbReference type="SUPFAM" id="SSF81901">
    <property type="entry name" value="HCP-like"/>
    <property type="match status" value="1"/>
</dbReference>
<dbReference type="PANTHER" id="PTHR11102:SF160">
    <property type="entry name" value="ERAD-ASSOCIATED E3 UBIQUITIN-PROTEIN LIGASE COMPONENT HRD3"/>
    <property type="match status" value="1"/>
</dbReference>
<protein>
    <submittedName>
        <fullName evidence="2">1825_t:CDS:1</fullName>
    </submittedName>
</protein>
<dbReference type="Gene3D" id="1.25.40.10">
    <property type="entry name" value="Tetratricopeptide repeat domain"/>
    <property type="match status" value="2"/>
</dbReference>
<dbReference type="SMART" id="SM00671">
    <property type="entry name" value="SEL1"/>
    <property type="match status" value="3"/>
</dbReference>
<comment type="similarity">
    <text evidence="1">Belongs to the sel-1 family.</text>
</comment>
<gene>
    <name evidence="2" type="ORF">ALEPTO_LOCUS9720</name>
</gene>
<dbReference type="InterPro" id="IPR011990">
    <property type="entry name" value="TPR-like_helical_dom_sf"/>
</dbReference>
<dbReference type="InterPro" id="IPR050767">
    <property type="entry name" value="Sel1_AlgK"/>
</dbReference>
<dbReference type="AlphaFoldDB" id="A0A9N9DJM6"/>
<keyword evidence="3" id="KW-1185">Reference proteome</keyword>
<dbReference type="EMBL" id="CAJVPS010008172">
    <property type="protein sequence ID" value="CAG8641277.1"/>
    <property type="molecule type" value="Genomic_DNA"/>
</dbReference>
<organism evidence="2 3">
    <name type="scientific">Ambispora leptoticha</name>
    <dbReference type="NCBI Taxonomy" id="144679"/>
    <lineage>
        <taxon>Eukaryota</taxon>
        <taxon>Fungi</taxon>
        <taxon>Fungi incertae sedis</taxon>
        <taxon>Mucoromycota</taxon>
        <taxon>Glomeromycotina</taxon>
        <taxon>Glomeromycetes</taxon>
        <taxon>Archaeosporales</taxon>
        <taxon>Ambisporaceae</taxon>
        <taxon>Ambispora</taxon>
    </lineage>
</organism>
<evidence type="ECO:0000256" key="1">
    <source>
        <dbReference type="ARBA" id="ARBA00038101"/>
    </source>
</evidence>
<dbReference type="Pfam" id="PF08238">
    <property type="entry name" value="Sel1"/>
    <property type="match status" value="3"/>
</dbReference>
<dbReference type="PANTHER" id="PTHR11102">
    <property type="entry name" value="SEL-1-LIKE PROTEIN"/>
    <property type="match status" value="1"/>
</dbReference>
<dbReference type="InterPro" id="IPR006597">
    <property type="entry name" value="Sel1-like"/>
</dbReference>
<sequence length="222" mass="25377">MDDKITPTKSGVLLHSTDEDFIQVLLKLYDDATYKYWDTRVCQIIVEHISKSKKSETDALELLLTKFASSSATKANSKYALQASLLGFCHQYGIGTQCMSKKTFEYYNIGAELGDGFALTQVGMCFRISCGTPYNYEKLIEFYEKAAKAGHPQGMVKYAEYQHGKIYAFWTLKAAEKGFPSAMCRAADFYRTGKYVNKDLHQALRFICPDESYMLRQIFQFY</sequence>
<accession>A0A9N9DJM6</accession>
<reference evidence="2" key="1">
    <citation type="submission" date="2021-06" db="EMBL/GenBank/DDBJ databases">
        <authorList>
            <person name="Kallberg Y."/>
            <person name="Tangrot J."/>
            <person name="Rosling A."/>
        </authorList>
    </citation>
    <scope>NUCLEOTIDE SEQUENCE</scope>
    <source>
        <strain evidence="2">FL130A</strain>
    </source>
</reference>
<evidence type="ECO:0000313" key="2">
    <source>
        <dbReference type="EMBL" id="CAG8641277.1"/>
    </source>
</evidence>
<name>A0A9N9DJM6_9GLOM</name>
<dbReference type="Proteomes" id="UP000789508">
    <property type="component" value="Unassembled WGS sequence"/>
</dbReference>
<evidence type="ECO:0000313" key="3">
    <source>
        <dbReference type="Proteomes" id="UP000789508"/>
    </source>
</evidence>
<comment type="caution">
    <text evidence="2">The sequence shown here is derived from an EMBL/GenBank/DDBJ whole genome shotgun (WGS) entry which is preliminary data.</text>
</comment>
<dbReference type="OrthoDB" id="2384430at2759"/>
<proteinExistence type="inferred from homology"/>